<evidence type="ECO:0000256" key="1">
    <source>
        <dbReference type="SAM" id="Phobius"/>
    </source>
</evidence>
<evidence type="ECO:0008006" key="4">
    <source>
        <dbReference type="Google" id="ProtNLM"/>
    </source>
</evidence>
<feature type="transmembrane region" description="Helical" evidence="1">
    <location>
        <begin position="375"/>
        <end position="395"/>
    </location>
</feature>
<protein>
    <recommendedName>
        <fullName evidence="4">Glycosyltransferase RgtA/B/C/D-like domain-containing protein</fullName>
    </recommendedName>
</protein>
<feature type="transmembrane region" description="Helical" evidence="1">
    <location>
        <begin position="297"/>
        <end position="319"/>
    </location>
</feature>
<feature type="transmembrane region" description="Helical" evidence="1">
    <location>
        <begin position="415"/>
        <end position="434"/>
    </location>
</feature>
<proteinExistence type="predicted"/>
<evidence type="ECO:0000313" key="2">
    <source>
        <dbReference type="EMBL" id="RAQ96073.1"/>
    </source>
</evidence>
<evidence type="ECO:0000313" key="3">
    <source>
        <dbReference type="Proteomes" id="UP000248706"/>
    </source>
</evidence>
<feature type="transmembrane region" description="Helical" evidence="1">
    <location>
        <begin position="135"/>
        <end position="155"/>
    </location>
</feature>
<accession>A0A328VKJ8</accession>
<feature type="transmembrane region" description="Helical" evidence="1">
    <location>
        <begin position="222"/>
        <end position="242"/>
    </location>
</feature>
<feature type="transmembrane region" description="Helical" evidence="1">
    <location>
        <begin position="331"/>
        <end position="354"/>
    </location>
</feature>
<sequence>MAMRRSALLWTRVLRRRPAPWLLFLLGTALFVESAWQVFLAPTDLLRYQCYALLFWFGSTALRWLPAQQCTFLPLHGVQPPFHILPQEYPPLTIVPFSLPLLVPPPYYTLTFALLMLTISSVLLWLLYRFVSPEAALGGALLLFLGGGPLLQVRYDLLPSLCVLVCLLAAQRERWTLAYLALASGTLLKLYPLLGLPVLFLAEQQHLNAGQQPLKKIASWRWRHLLLFAATVVMVSTFFALFNPEGALLEPLRYFSQRPPQIESLAASLLWLSSLVGAGQPLQLLFSYGSLNVASPLAPAVSLLLTGLLCIGLLLTLWLQYKGAFDLWESMLALLLLLITTGKVFSPQYLLWVIPLVVSSTLSRTTPARARSWQLIWLAICLLTSSIYVLYYPHLADPSSAPQVALTLPGFFELILLRNALVLAATLGQFGFGLHRAL</sequence>
<gene>
    <name evidence="2" type="ORF">A4R35_11060</name>
</gene>
<comment type="caution">
    <text evidence="2">The sequence shown here is derived from an EMBL/GenBank/DDBJ whole genome shotgun (WGS) entry which is preliminary data.</text>
</comment>
<keyword evidence="1" id="KW-0472">Membrane</keyword>
<keyword evidence="3" id="KW-1185">Reference proteome</keyword>
<name>A0A328VKJ8_9CHLR</name>
<feature type="transmembrane region" description="Helical" evidence="1">
    <location>
        <begin position="175"/>
        <end position="201"/>
    </location>
</feature>
<reference evidence="2 3" key="1">
    <citation type="submission" date="2016-08" db="EMBL/GenBank/DDBJ databases">
        <title>Analysis of Carbohydrate Active Enzymes in Thermogemmatispora T81 Reveals Carbohydrate Degradation Ability.</title>
        <authorList>
            <person name="Tomazini A."/>
            <person name="Lal S."/>
            <person name="Stott M."/>
            <person name="Henrissat B."/>
            <person name="Polikarpov I."/>
            <person name="Sparling R."/>
            <person name="Levin D.B."/>
        </authorList>
    </citation>
    <scope>NUCLEOTIDE SEQUENCE [LARGE SCALE GENOMIC DNA]</scope>
    <source>
        <strain evidence="2 3">T81</strain>
    </source>
</reference>
<dbReference type="AlphaFoldDB" id="A0A328VKJ8"/>
<feature type="transmembrane region" description="Helical" evidence="1">
    <location>
        <begin position="107"/>
        <end position="128"/>
    </location>
</feature>
<keyword evidence="1" id="KW-1133">Transmembrane helix</keyword>
<dbReference type="EMBL" id="MCIF01000002">
    <property type="protein sequence ID" value="RAQ96073.1"/>
    <property type="molecule type" value="Genomic_DNA"/>
</dbReference>
<dbReference type="OrthoDB" id="2080767at2"/>
<organism evidence="2 3">
    <name type="scientific">Thermogemmatispora tikiterensis</name>
    <dbReference type="NCBI Taxonomy" id="1825093"/>
    <lineage>
        <taxon>Bacteria</taxon>
        <taxon>Bacillati</taxon>
        <taxon>Chloroflexota</taxon>
        <taxon>Ktedonobacteria</taxon>
        <taxon>Thermogemmatisporales</taxon>
        <taxon>Thermogemmatisporaceae</taxon>
        <taxon>Thermogemmatispora</taxon>
    </lineage>
</organism>
<dbReference type="Proteomes" id="UP000248706">
    <property type="component" value="Unassembled WGS sequence"/>
</dbReference>
<dbReference type="RefSeq" id="WP_112429341.1">
    <property type="nucleotide sequence ID" value="NZ_MCIF01000002.1"/>
</dbReference>
<keyword evidence="1" id="KW-0812">Transmembrane</keyword>
<feature type="transmembrane region" description="Helical" evidence="1">
    <location>
        <begin position="262"/>
        <end position="285"/>
    </location>
</feature>